<comment type="caution">
    <text evidence="2">The sequence shown here is derived from an EMBL/GenBank/DDBJ whole genome shotgun (WGS) entry which is preliminary data.</text>
</comment>
<name>A0A840W7T4_9ACTN</name>
<dbReference type="EMBL" id="JACHDO010000001">
    <property type="protein sequence ID" value="MBB5491423.1"/>
    <property type="molecule type" value="Genomic_DNA"/>
</dbReference>
<proteinExistence type="predicted"/>
<dbReference type="AlphaFoldDB" id="A0A840W7T4"/>
<reference evidence="2 3" key="1">
    <citation type="submission" date="2020-08" db="EMBL/GenBank/DDBJ databases">
        <title>Sequencing the genomes of 1000 actinobacteria strains.</title>
        <authorList>
            <person name="Klenk H.-P."/>
        </authorList>
    </citation>
    <scope>NUCLEOTIDE SEQUENCE [LARGE SCALE GENOMIC DNA]</scope>
    <source>
        <strain evidence="2 3">DSM 44598</strain>
    </source>
</reference>
<gene>
    <name evidence="2" type="ORF">HNR07_002560</name>
</gene>
<accession>A0A840W7T4</accession>
<protein>
    <submittedName>
        <fullName evidence="2">Uncharacterized protein</fullName>
    </submittedName>
</protein>
<dbReference type="Proteomes" id="UP000579647">
    <property type="component" value="Unassembled WGS sequence"/>
</dbReference>
<keyword evidence="3" id="KW-1185">Reference proteome</keyword>
<organism evidence="2 3">
    <name type="scientific">Nocardiopsis metallicus</name>
    <dbReference type="NCBI Taxonomy" id="179819"/>
    <lineage>
        <taxon>Bacteria</taxon>
        <taxon>Bacillati</taxon>
        <taxon>Actinomycetota</taxon>
        <taxon>Actinomycetes</taxon>
        <taxon>Streptosporangiales</taxon>
        <taxon>Nocardiopsidaceae</taxon>
        <taxon>Nocardiopsis</taxon>
    </lineage>
</organism>
<sequence>MTTRIAKPGDEAEASSTKAHRINRPQQKADKEH</sequence>
<evidence type="ECO:0000313" key="3">
    <source>
        <dbReference type="Proteomes" id="UP000579647"/>
    </source>
</evidence>
<feature type="region of interest" description="Disordered" evidence="1">
    <location>
        <begin position="1"/>
        <end position="33"/>
    </location>
</feature>
<evidence type="ECO:0000256" key="1">
    <source>
        <dbReference type="SAM" id="MobiDB-lite"/>
    </source>
</evidence>
<evidence type="ECO:0000313" key="2">
    <source>
        <dbReference type="EMBL" id="MBB5491423.1"/>
    </source>
</evidence>